<keyword evidence="2" id="KW-1185">Reference proteome</keyword>
<comment type="caution">
    <text evidence="1">The sequence shown here is derived from an EMBL/GenBank/DDBJ whole genome shotgun (WGS) entry which is preliminary data.</text>
</comment>
<accession>A0ACB9DNK6</accession>
<dbReference type="EMBL" id="CM042049">
    <property type="protein sequence ID" value="KAI3748070.1"/>
    <property type="molecule type" value="Genomic_DNA"/>
</dbReference>
<reference evidence="2" key="1">
    <citation type="journal article" date="2022" name="Mol. Ecol. Resour.">
        <title>The genomes of chicory, endive, great burdock and yacon provide insights into Asteraceae palaeo-polyploidization history and plant inulin production.</title>
        <authorList>
            <person name="Fan W."/>
            <person name="Wang S."/>
            <person name="Wang H."/>
            <person name="Wang A."/>
            <person name="Jiang F."/>
            <person name="Liu H."/>
            <person name="Zhao H."/>
            <person name="Xu D."/>
            <person name="Zhang Y."/>
        </authorList>
    </citation>
    <scope>NUCLEOTIDE SEQUENCE [LARGE SCALE GENOMIC DNA]</scope>
    <source>
        <strain evidence="2">cv. Niubang</strain>
    </source>
</reference>
<proteinExistence type="predicted"/>
<sequence>MIPFLSSAKALLLLPIKRFIHADFHEIFQTMTFFDMLLFLIMHGVDKSEIKWHGLPVFLGLTYLAIRRHLHNKYSLLNVGKIPVGVGFDPADFPFRTPDGKFNDPSNKYVGSGVNREGCGVVVKAWEVHSA</sequence>
<name>A0ACB9DNK6_ARCLA</name>
<reference evidence="1 2" key="2">
    <citation type="journal article" date="2022" name="Mol. Ecol. Resour.">
        <title>The genomes of chicory, endive, great burdock and yacon provide insights into Asteraceae paleo-polyploidization history and plant inulin production.</title>
        <authorList>
            <person name="Fan W."/>
            <person name="Wang S."/>
            <person name="Wang H."/>
            <person name="Wang A."/>
            <person name="Jiang F."/>
            <person name="Liu H."/>
            <person name="Zhao H."/>
            <person name="Xu D."/>
            <person name="Zhang Y."/>
        </authorList>
    </citation>
    <scope>NUCLEOTIDE SEQUENCE [LARGE SCALE GENOMIC DNA]</scope>
    <source>
        <strain evidence="2">cv. Niubang</strain>
    </source>
</reference>
<dbReference type="Proteomes" id="UP001055879">
    <property type="component" value="Linkage Group LG03"/>
</dbReference>
<evidence type="ECO:0000313" key="2">
    <source>
        <dbReference type="Proteomes" id="UP001055879"/>
    </source>
</evidence>
<organism evidence="1 2">
    <name type="scientific">Arctium lappa</name>
    <name type="common">Greater burdock</name>
    <name type="synonym">Lappa major</name>
    <dbReference type="NCBI Taxonomy" id="4217"/>
    <lineage>
        <taxon>Eukaryota</taxon>
        <taxon>Viridiplantae</taxon>
        <taxon>Streptophyta</taxon>
        <taxon>Embryophyta</taxon>
        <taxon>Tracheophyta</taxon>
        <taxon>Spermatophyta</taxon>
        <taxon>Magnoliopsida</taxon>
        <taxon>eudicotyledons</taxon>
        <taxon>Gunneridae</taxon>
        <taxon>Pentapetalae</taxon>
        <taxon>asterids</taxon>
        <taxon>campanulids</taxon>
        <taxon>Asterales</taxon>
        <taxon>Asteraceae</taxon>
        <taxon>Carduoideae</taxon>
        <taxon>Cardueae</taxon>
        <taxon>Arctiinae</taxon>
        <taxon>Arctium</taxon>
    </lineage>
</organism>
<protein>
    <submittedName>
        <fullName evidence="1">Uncharacterized protein</fullName>
    </submittedName>
</protein>
<evidence type="ECO:0000313" key="1">
    <source>
        <dbReference type="EMBL" id="KAI3748070.1"/>
    </source>
</evidence>
<gene>
    <name evidence="1" type="ORF">L6452_10916</name>
</gene>